<reference evidence="2 3" key="1">
    <citation type="journal article" date="2012" name="PLoS Pathog.">
        <title>Diverse lifestyles and strategies of plant pathogenesis encoded in the genomes of eighteen Dothideomycetes fungi.</title>
        <authorList>
            <person name="Ohm R.A."/>
            <person name="Feau N."/>
            <person name="Henrissat B."/>
            <person name="Schoch C.L."/>
            <person name="Horwitz B.A."/>
            <person name="Barry K.W."/>
            <person name="Condon B.J."/>
            <person name="Copeland A.C."/>
            <person name="Dhillon B."/>
            <person name="Glaser F."/>
            <person name="Hesse C.N."/>
            <person name="Kosti I."/>
            <person name="LaButti K."/>
            <person name="Lindquist E.A."/>
            <person name="Lucas S."/>
            <person name="Salamov A.A."/>
            <person name="Bradshaw R.E."/>
            <person name="Ciuffetti L."/>
            <person name="Hamelin R.C."/>
            <person name="Kema G.H.J."/>
            <person name="Lawrence C."/>
            <person name="Scott J.A."/>
            <person name="Spatafora J.W."/>
            <person name="Turgeon B.G."/>
            <person name="de Wit P.J.G.M."/>
            <person name="Zhong S."/>
            <person name="Goodwin S.B."/>
            <person name="Grigoriev I.V."/>
        </authorList>
    </citation>
    <scope>NUCLEOTIDE SEQUENCE [LARGE SCALE GENOMIC DNA]</scope>
    <source>
        <strain evidence="2 3">SO2202</strain>
    </source>
</reference>
<feature type="region of interest" description="Disordered" evidence="1">
    <location>
        <begin position="102"/>
        <end position="127"/>
    </location>
</feature>
<evidence type="ECO:0000313" key="3">
    <source>
        <dbReference type="Proteomes" id="UP000016931"/>
    </source>
</evidence>
<dbReference type="GeneID" id="27898072"/>
<evidence type="ECO:0000313" key="2">
    <source>
        <dbReference type="EMBL" id="EMF08417.1"/>
    </source>
</evidence>
<protein>
    <submittedName>
        <fullName evidence="2">Uncharacterized protein</fullName>
    </submittedName>
</protein>
<dbReference type="Proteomes" id="UP000016931">
    <property type="component" value="Unassembled WGS sequence"/>
</dbReference>
<gene>
    <name evidence="2" type="ORF">SEPMUDRAFT_111768</name>
</gene>
<dbReference type="EMBL" id="KB456271">
    <property type="protein sequence ID" value="EMF08417.1"/>
    <property type="molecule type" value="Genomic_DNA"/>
</dbReference>
<name>M3CWC0_SPHMS</name>
<proteinExistence type="predicted"/>
<dbReference type="HOGENOM" id="CLU_1129675_0_0_1"/>
<dbReference type="RefSeq" id="XP_016756538.1">
    <property type="nucleotide sequence ID" value="XM_016900935.1"/>
</dbReference>
<evidence type="ECO:0000256" key="1">
    <source>
        <dbReference type="SAM" id="MobiDB-lite"/>
    </source>
</evidence>
<dbReference type="AlphaFoldDB" id="M3CWC0"/>
<organism evidence="2 3">
    <name type="scientific">Sphaerulina musiva (strain SO2202)</name>
    <name type="common">Poplar stem canker fungus</name>
    <name type="synonym">Septoria musiva</name>
    <dbReference type="NCBI Taxonomy" id="692275"/>
    <lineage>
        <taxon>Eukaryota</taxon>
        <taxon>Fungi</taxon>
        <taxon>Dikarya</taxon>
        <taxon>Ascomycota</taxon>
        <taxon>Pezizomycotina</taxon>
        <taxon>Dothideomycetes</taxon>
        <taxon>Dothideomycetidae</taxon>
        <taxon>Mycosphaerellales</taxon>
        <taxon>Mycosphaerellaceae</taxon>
        <taxon>Sphaerulina</taxon>
    </lineage>
</organism>
<accession>M3CWC0</accession>
<keyword evidence="3" id="KW-1185">Reference proteome</keyword>
<feature type="compositionally biased region" description="Polar residues" evidence="1">
    <location>
        <begin position="109"/>
        <end position="118"/>
    </location>
</feature>
<sequence length="246" mass="27668">MPKIGLASSLPNRISFGSSLSFLIIARLKIRVRFALLAARTGPFLDRNHGFSTFEFVTERASLDAFVVTTLDSNLRKPQSYLQRTFGIDVLSGTTRLSRSALAPPKTRQACSQGSPMTDLSPIAPAVQGEEYPPPQALWRLKSASAAMNKADKGDTGLDDEMTWLKRYIIILRKSRMVSQIICKTSPLPLHHSQHKPHSTSIDFFSYIGTEHYAKRIRPQMLTPTDFDLEKDDRADPFYWICFTTT</sequence>